<dbReference type="EMBL" id="FBYC01000002">
    <property type="protein sequence ID" value="CUX79866.1"/>
    <property type="molecule type" value="Genomic_DNA"/>
</dbReference>
<feature type="domain" description="Helicase ATP-binding" evidence="1">
    <location>
        <begin position="8"/>
        <end position="291"/>
    </location>
</feature>
<dbReference type="Pfam" id="PF00271">
    <property type="entry name" value="Helicase_C"/>
    <property type="match status" value="1"/>
</dbReference>
<dbReference type="Gene3D" id="3.40.50.300">
    <property type="entry name" value="P-loop containing nucleotide triphosphate hydrolases"/>
    <property type="match status" value="2"/>
</dbReference>
<evidence type="ECO:0000313" key="2">
    <source>
        <dbReference type="EMBL" id="CUX79866.1"/>
    </source>
</evidence>
<evidence type="ECO:0000259" key="1">
    <source>
        <dbReference type="SMART" id="SM00487"/>
    </source>
</evidence>
<dbReference type="RefSeq" id="WP_072244802.1">
    <property type="nucleotide sequence ID" value="NZ_FBYC01000002.1"/>
</dbReference>
<dbReference type="Proteomes" id="UP000182045">
    <property type="component" value="Unassembled WGS sequence"/>
</dbReference>
<dbReference type="InterPro" id="IPR027417">
    <property type="entry name" value="P-loop_NTPase"/>
</dbReference>
<keyword evidence="2" id="KW-0547">Nucleotide-binding</keyword>
<gene>
    <name evidence="2" type="ORF">Ga0058931_0561</name>
</gene>
<dbReference type="InterPro" id="IPR014001">
    <property type="entry name" value="Helicase_ATP-bd"/>
</dbReference>
<protein>
    <submittedName>
        <fullName evidence="2">Helicase conserved C-terminal domain-containing protein</fullName>
    </submittedName>
</protein>
<comment type="caution">
    <text evidence="2">The sequence shown here is derived from an EMBL/GenBank/DDBJ whole genome shotgun (WGS) entry which is preliminary data.</text>
</comment>
<keyword evidence="2" id="KW-0067">ATP-binding</keyword>
<proteinExistence type="predicted"/>
<dbReference type="SMART" id="SM00487">
    <property type="entry name" value="DEXDc"/>
    <property type="match status" value="1"/>
</dbReference>
<dbReference type="InterPro" id="IPR001650">
    <property type="entry name" value="Helicase_C-like"/>
</dbReference>
<name>A0ABP2BT20_9RHOB</name>
<evidence type="ECO:0000313" key="3">
    <source>
        <dbReference type="Proteomes" id="UP000182045"/>
    </source>
</evidence>
<dbReference type="SUPFAM" id="SSF52540">
    <property type="entry name" value="P-loop containing nucleoside triphosphate hydrolases"/>
    <property type="match status" value="2"/>
</dbReference>
<accession>A0ABP2BT20</accession>
<sequence length="1031" mass="114347">MSFDPEPVLSTLKPFQRATVEYVIGRFQAGAQRFLVADEVGLGKTRVAQGVISVLLSQLSNGERADIIYVCSNAAIARQNLQILNVLHDGEVLPTRLTLLSDPRTNLHENGVNFIALTPGTSFDKTGGLGLARERALVHHLLRGKVHATRLKNLLRGTVRKKENWQRYLDDVPQLDAGYREETASVLMAGDMEVSIRDANLKRSEERNPITKALLQRLAAHSLTSLRPKLIIFDEFQKFRDLFSDTESEAQALMQQFLRTEHHGAKILFLSATPYKMLTIKGDDPEQGDHQEDFLAAIRMLHGGGEVGNTAAKELKAEMRLFRESLRCYAQGLPNEAAEKRNQVEDRLRGVMSRQERVAATSTDAGLSREEITADIRAEDLRQALAVDRVARQVGGHNRADYWKSAPYLFSFMPGEFDLARKIAGYDKRADLASTARPALLSKHRIHNFEAVPANNGRMRALMENVFKEGELHRRLWLPASLPYLSGQPPLTKSLVFSDWQMVPEAIAALTSHEAERRLRHERGIKGPAKKKEARLLRLSSAAEDLGSSMRVMLLLYPSDFLARAVDPLEIWRQNSSLSAEDMLAKAKVRIASALADQMLPPTRGAAPWELIAWLDTSWAGTPDIPRPLNDWVGKVRQGLDAGSRDDSSAPSLLDQFNAGENVSATVPVSDAAVTFLARVALGSPAVCLLRSLRRYSKEPSADLASTASSVALGFLTMFNHREVRPLLLSGGEEGAWSKVIDYCAEHDLQAVLDEYLFQLTGGKLTPETIPGKPPYEGLARRVRDAVGLRTAQITARNPFTGKSFNMPSHIAARFAANAAKDGEGGQTRLDTLREAFNSPFRPFVLASTSVGQEGLDFHHYCHRIWHWNLPGSPTDLEQREGRVQRYLNHAVRRNIATCQVAAARETDGPAWSAMLAAAEEEVEDLGMSRLGMCPHWLYTGNLDAPALIESILPLPPFSREARLTPWLIKTTALYRLAFGQPRQSDLLAILETAASQKIQSLMIRLAPGNFTYAPDSDCDKLQGDEQHEIP</sequence>
<reference evidence="2 3" key="1">
    <citation type="submission" date="2016-01" db="EMBL/GenBank/DDBJ databases">
        <authorList>
            <person name="Varghese N."/>
        </authorList>
    </citation>
    <scope>NUCLEOTIDE SEQUENCE [LARGE SCALE GENOMIC DNA]</scope>
    <source>
        <strain evidence="2 3">HL-91</strain>
    </source>
</reference>
<dbReference type="GO" id="GO:0004386">
    <property type="term" value="F:helicase activity"/>
    <property type="evidence" value="ECO:0007669"/>
    <property type="project" value="UniProtKB-KW"/>
</dbReference>
<keyword evidence="2" id="KW-0347">Helicase</keyword>
<keyword evidence="3" id="KW-1185">Reference proteome</keyword>
<keyword evidence="2" id="KW-0378">Hydrolase</keyword>
<organism evidence="2 3">
    <name type="scientific">Roseibaca calidilacus</name>
    <dbReference type="NCBI Taxonomy" id="1666912"/>
    <lineage>
        <taxon>Bacteria</taxon>
        <taxon>Pseudomonadati</taxon>
        <taxon>Pseudomonadota</taxon>
        <taxon>Alphaproteobacteria</taxon>
        <taxon>Rhodobacterales</taxon>
        <taxon>Paracoccaceae</taxon>
        <taxon>Roseinatronobacter</taxon>
    </lineage>
</organism>